<dbReference type="RefSeq" id="WP_057855244.1">
    <property type="nucleotide sequence ID" value="NZ_LLXX01000221.1"/>
</dbReference>
<proteinExistence type="predicted"/>
<dbReference type="InterPro" id="IPR012340">
    <property type="entry name" value="NA-bd_OB-fold"/>
</dbReference>
<dbReference type="PANTHER" id="PTHR34075">
    <property type="entry name" value="BLR3430 PROTEIN"/>
    <property type="match status" value="1"/>
</dbReference>
<dbReference type="GO" id="GO:0003677">
    <property type="term" value="F:DNA binding"/>
    <property type="evidence" value="ECO:0007669"/>
    <property type="project" value="UniProtKB-KW"/>
</dbReference>
<dbReference type="Pfam" id="PF12172">
    <property type="entry name" value="zf-ChsH2"/>
    <property type="match status" value="1"/>
</dbReference>
<keyword evidence="4" id="KW-1185">Reference proteome</keyword>
<evidence type="ECO:0000259" key="1">
    <source>
        <dbReference type="Pfam" id="PF01796"/>
    </source>
</evidence>
<gene>
    <name evidence="3" type="ORF">CP49_19335</name>
</gene>
<accession>A0A0R3LP05</accession>
<feature type="domain" description="ChsH2 rubredoxin-like zinc ribbon" evidence="2">
    <location>
        <begin position="8"/>
        <end position="41"/>
    </location>
</feature>
<feature type="domain" description="ChsH2 C-terminal OB-fold" evidence="1">
    <location>
        <begin position="45"/>
        <end position="104"/>
    </location>
</feature>
<dbReference type="InterPro" id="IPR002878">
    <property type="entry name" value="ChsH2_C"/>
</dbReference>
<dbReference type="Pfam" id="PF01796">
    <property type="entry name" value="OB_ChsH2_C"/>
    <property type="match status" value="1"/>
</dbReference>
<reference evidence="3 4" key="1">
    <citation type="submission" date="2014-03" db="EMBL/GenBank/DDBJ databases">
        <title>Bradyrhizobium valentinum sp. nov., isolated from effective nodules of Lupinus mariae-josephae, a lupine endemic of basic-lime soils in Eastern Spain.</title>
        <authorList>
            <person name="Duran D."/>
            <person name="Rey L."/>
            <person name="Navarro A."/>
            <person name="Busquets A."/>
            <person name="Imperial J."/>
            <person name="Ruiz-Argueso T."/>
        </authorList>
    </citation>
    <scope>NUCLEOTIDE SEQUENCE [LARGE SCALE GENOMIC DNA]</scope>
    <source>
        <strain evidence="3 4">LmjM3</strain>
    </source>
</reference>
<dbReference type="AlphaFoldDB" id="A0A0R3LP05"/>
<dbReference type="OrthoDB" id="7871482at2"/>
<comment type="caution">
    <text evidence="3">The sequence shown here is derived from an EMBL/GenBank/DDBJ whole genome shotgun (WGS) entry which is preliminary data.</text>
</comment>
<dbReference type="STRING" id="1518501.CQ10_14090"/>
<evidence type="ECO:0000313" key="3">
    <source>
        <dbReference type="EMBL" id="KRQ93345.1"/>
    </source>
</evidence>
<dbReference type="InterPro" id="IPR022002">
    <property type="entry name" value="ChsH2_Znr"/>
</dbReference>
<dbReference type="PANTHER" id="PTHR34075:SF5">
    <property type="entry name" value="BLR3430 PROTEIN"/>
    <property type="match status" value="1"/>
</dbReference>
<organism evidence="3 4">
    <name type="scientific">Bradyrhizobium valentinum</name>
    <dbReference type="NCBI Taxonomy" id="1518501"/>
    <lineage>
        <taxon>Bacteria</taxon>
        <taxon>Pseudomonadati</taxon>
        <taxon>Pseudomonadota</taxon>
        <taxon>Alphaproteobacteria</taxon>
        <taxon>Hyphomicrobiales</taxon>
        <taxon>Nitrobacteraceae</taxon>
        <taxon>Bradyrhizobium</taxon>
    </lineage>
</organism>
<sequence>MTDRIADWTKGAEAIVYQSCAACGNVQYFHRSFCAACGAPDPAEKRAGGAATVYATSLVCRAATPETRAHVPYNIVLVDAADGFRMMAHGAEDLAIGDEVTASYRPFAGKLIPYFEKTK</sequence>
<dbReference type="SUPFAM" id="SSF50249">
    <property type="entry name" value="Nucleic acid-binding proteins"/>
    <property type="match status" value="1"/>
</dbReference>
<keyword evidence="3" id="KW-0238">DNA-binding</keyword>
<protein>
    <submittedName>
        <fullName evidence="3">DNA-binding protein</fullName>
    </submittedName>
</protein>
<dbReference type="EMBL" id="LLXX01000221">
    <property type="protein sequence ID" value="KRQ93345.1"/>
    <property type="molecule type" value="Genomic_DNA"/>
</dbReference>
<evidence type="ECO:0000313" key="4">
    <source>
        <dbReference type="Proteomes" id="UP000051913"/>
    </source>
</evidence>
<dbReference type="Proteomes" id="UP000051913">
    <property type="component" value="Unassembled WGS sequence"/>
</dbReference>
<name>A0A0R3LP05_9BRAD</name>
<evidence type="ECO:0000259" key="2">
    <source>
        <dbReference type="Pfam" id="PF12172"/>
    </source>
</evidence>
<dbReference type="InterPro" id="IPR052513">
    <property type="entry name" value="Thioester_dehydratase-like"/>
</dbReference>